<organism evidence="2 5">
    <name type="scientific">Winslowiella iniecta</name>
    <dbReference type="NCBI Taxonomy" id="1560201"/>
    <lineage>
        <taxon>Bacteria</taxon>
        <taxon>Pseudomonadati</taxon>
        <taxon>Pseudomonadota</taxon>
        <taxon>Gammaproteobacteria</taxon>
        <taxon>Enterobacterales</taxon>
        <taxon>Erwiniaceae</taxon>
        <taxon>Winslowiella</taxon>
    </lineage>
</organism>
<evidence type="ECO:0000259" key="1">
    <source>
        <dbReference type="Pfam" id="PF13619"/>
    </source>
</evidence>
<dbReference type="Proteomes" id="UP000036851">
    <property type="component" value="Unassembled WGS sequence"/>
</dbReference>
<proteinExistence type="predicted"/>
<dbReference type="InterPro" id="IPR025309">
    <property type="entry name" value="KTSC_dom"/>
</dbReference>
<protein>
    <recommendedName>
        <fullName evidence="1">KTSC domain-containing protein</fullName>
    </recommendedName>
</protein>
<gene>
    <name evidence="2" type="ORF">NG42_03755</name>
    <name evidence="3" type="ORF">NG43_01965</name>
</gene>
<sequence>MKRRSVNSSKIHTVAYDMENKLLEIEFQQRDIYRYQQVPLTVFHLLMAAESKGQFFAENIRHHYPANRIG</sequence>
<dbReference type="RefSeq" id="WP_052897933.1">
    <property type="nucleotide sequence ID" value="NZ_JRXE01000004.1"/>
</dbReference>
<feature type="domain" description="KTSC" evidence="1">
    <location>
        <begin position="7"/>
        <end position="64"/>
    </location>
</feature>
<dbReference type="EMBL" id="JRXE01000004">
    <property type="protein sequence ID" value="KOC91887.1"/>
    <property type="molecule type" value="Genomic_DNA"/>
</dbReference>
<dbReference type="Proteomes" id="UP000037088">
    <property type="component" value="Unassembled WGS sequence"/>
</dbReference>
<dbReference type="STRING" id="1560201.NG42_03755"/>
<name>A0A0L7T938_9GAMM</name>
<evidence type="ECO:0000313" key="5">
    <source>
        <dbReference type="Proteomes" id="UP000037088"/>
    </source>
</evidence>
<comment type="caution">
    <text evidence="2">The sequence shown here is derived from an EMBL/GenBank/DDBJ whole genome shotgun (WGS) entry which is preliminary data.</text>
</comment>
<dbReference type="EMBL" id="JRXF01000002">
    <property type="protein sequence ID" value="KOC94988.1"/>
    <property type="molecule type" value="Genomic_DNA"/>
</dbReference>
<dbReference type="Pfam" id="PF13619">
    <property type="entry name" value="KTSC"/>
    <property type="match status" value="1"/>
</dbReference>
<dbReference type="OrthoDB" id="8612029at2"/>
<accession>A0A0L7T938</accession>
<dbReference type="PATRIC" id="fig|1560201.3.peg.810"/>
<evidence type="ECO:0000313" key="3">
    <source>
        <dbReference type="EMBL" id="KOC94988.1"/>
    </source>
</evidence>
<evidence type="ECO:0000313" key="4">
    <source>
        <dbReference type="Proteomes" id="UP000036851"/>
    </source>
</evidence>
<keyword evidence="5" id="KW-1185">Reference proteome</keyword>
<evidence type="ECO:0000313" key="2">
    <source>
        <dbReference type="EMBL" id="KOC91887.1"/>
    </source>
</evidence>
<dbReference type="AlphaFoldDB" id="A0A0L7T938"/>
<reference evidence="4 5" key="1">
    <citation type="journal article" date="2015" name="Int. J. Syst. Evol. Microbiol.">
        <title>Erwinia iniecta sp. nov., isolated from Russian wheat aphids (Diuraphis noxia).</title>
        <authorList>
            <person name="Campillo T."/>
            <person name="Luna E."/>
            <person name="Portier P."/>
            <person name="Fischer-Le Saux M."/>
            <person name="Lapitan N."/>
            <person name="Tisserat N.A."/>
            <person name="Leach J.E."/>
        </authorList>
    </citation>
    <scope>NUCLEOTIDE SEQUENCE [LARGE SCALE GENOMIC DNA]</scope>
    <source>
        <strain evidence="2 5">B120</strain>
        <strain evidence="3 4">B149</strain>
    </source>
</reference>